<proteinExistence type="predicted"/>
<evidence type="ECO:0000313" key="3">
    <source>
        <dbReference type="Proteomes" id="UP000325780"/>
    </source>
</evidence>
<dbReference type="AlphaFoldDB" id="A0A5N6TV34"/>
<name>A0A5N6TV34_ASPAV</name>
<reference evidence="2 3" key="1">
    <citation type="submission" date="2019-04" db="EMBL/GenBank/DDBJ databases">
        <title>Friends and foes A comparative genomics study of 23 Aspergillus species from section Flavi.</title>
        <authorList>
            <consortium name="DOE Joint Genome Institute"/>
            <person name="Kjaerbolling I."/>
            <person name="Vesth T."/>
            <person name="Frisvad J.C."/>
            <person name="Nybo J.L."/>
            <person name="Theobald S."/>
            <person name="Kildgaard S."/>
            <person name="Isbrandt T."/>
            <person name="Kuo A."/>
            <person name="Sato A."/>
            <person name="Lyhne E.K."/>
            <person name="Kogle M.E."/>
            <person name="Wiebenga A."/>
            <person name="Kun R.S."/>
            <person name="Lubbers R.J."/>
            <person name="Makela M.R."/>
            <person name="Barry K."/>
            <person name="Chovatia M."/>
            <person name="Clum A."/>
            <person name="Daum C."/>
            <person name="Haridas S."/>
            <person name="He G."/>
            <person name="LaButti K."/>
            <person name="Lipzen A."/>
            <person name="Mondo S."/>
            <person name="Riley R."/>
            <person name="Salamov A."/>
            <person name="Simmons B.A."/>
            <person name="Magnuson J.K."/>
            <person name="Henrissat B."/>
            <person name="Mortensen U.H."/>
            <person name="Larsen T.O."/>
            <person name="Devries R.P."/>
            <person name="Grigoriev I.V."/>
            <person name="Machida M."/>
            <person name="Baker S.E."/>
            <person name="Andersen M.R."/>
        </authorList>
    </citation>
    <scope>NUCLEOTIDE SEQUENCE [LARGE SCALE GENOMIC DNA]</scope>
    <source>
        <strain evidence="2 3">IBT 18842</strain>
    </source>
</reference>
<gene>
    <name evidence="2" type="ORF">BDV25DRAFT_154843</name>
</gene>
<dbReference type="OrthoDB" id="4493865at2759"/>
<evidence type="ECO:0000256" key="1">
    <source>
        <dbReference type="SAM" id="MobiDB-lite"/>
    </source>
</evidence>
<keyword evidence="3" id="KW-1185">Reference proteome</keyword>
<evidence type="ECO:0000313" key="2">
    <source>
        <dbReference type="EMBL" id="KAE8150225.1"/>
    </source>
</evidence>
<feature type="compositionally biased region" description="Basic residues" evidence="1">
    <location>
        <begin position="1"/>
        <end position="25"/>
    </location>
</feature>
<dbReference type="Proteomes" id="UP000325780">
    <property type="component" value="Unassembled WGS sequence"/>
</dbReference>
<protein>
    <submittedName>
        <fullName evidence="2">Uncharacterized protein</fullName>
    </submittedName>
</protein>
<dbReference type="EMBL" id="ML742100">
    <property type="protein sequence ID" value="KAE8150225.1"/>
    <property type="molecule type" value="Genomic_DNA"/>
</dbReference>
<feature type="region of interest" description="Disordered" evidence="1">
    <location>
        <begin position="1"/>
        <end position="34"/>
    </location>
</feature>
<sequence>MPSLRRKDHKRRKKSKTARRRRQSRRTGDSIEITTSIEIATEAPAKHPVQPHKPRIPVAGPAEIVDLTIDSLPKSPVEAPTQPPDNRTTYEAYLESQSAPKKRVPWSWLLRGKCTETYMPVMRGKWWSYTKAELAVESVTRQSNLSHIARIMETELGQQLYGDNRCRRCKESDHECWVYADAARQQISRPGSACTRCRWSPAAGGCSLSTRTPNVSLTKRLHNEPILFYPRPILPKSNT</sequence>
<organism evidence="2 3">
    <name type="scientific">Aspergillus avenaceus</name>
    <dbReference type="NCBI Taxonomy" id="36643"/>
    <lineage>
        <taxon>Eukaryota</taxon>
        <taxon>Fungi</taxon>
        <taxon>Dikarya</taxon>
        <taxon>Ascomycota</taxon>
        <taxon>Pezizomycotina</taxon>
        <taxon>Eurotiomycetes</taxon>
        <taxon>Eurotiomycetidae</taxon>
        <taxon>Eurotiales</taxon>
        <taxon>Aspergillaceae</taxon>
        <taxon>Aspergillus</taxon>
        <taxon>Aspergillus subgen. Circumdati</taxon>
    </lineage>
</organism>
<accession>A0A5N6TV34</accession>